<dbReference type="AlphaFoldDB" id="A0A6L7G6H4"/>
<evidence type="ECO:0000256" key="1">
    <source>
        <dbReference type="SAM" id="MobiDB-lite"/>
    </source>
</evidence>
<feature type="compositionally biased region" description="Pro residues" evidence="1">
    <location>
        <begin position="91"/>
        <end position="101"/>
    </location>
</feature>
<accession>A0A6L7G6H4</accession>
<dbReference type="EMBL" id="WUMU01000016">
    <property type="protein sequence ID" value="MXN18996.1"/>
    <property type="molecule type" value="Genomic_DNA"/>
</dbReference>
<keyword evidence="3" id="KW-1185">Reference proteome</keyword>
<reference evidence="2 3" key="1">
    <citation type="submission" date="2019-12" db="EMBL/GenBank/DDBJ databases">
        <authorList>
            <person name="Li M."/>
        </authorList>
    </citation>
    <scope>NUCLEOTIDE SEQUENCE [LARGE SCALE GENOMIC DNA]</scope>
    <source>
        <strain evidence="2 3">GBMRC 2024</strain>
    </source>
</reference>
<organism evidence="2 3">
    <name type="scientific">Pseudooceanicola albus</name>
    <dbReference type="NCBI Taxonomy" id="2692189"/>
    <lineage>
        <taxon>Bacteria</taxon>
        <taxon>Pseudomonadati</taxon>
        <taxon>Pseudomonadota</taxon>
        <taxon>Alphaproteobacteria</taxon>
        <taxon>Rhodobacterales</taxon>
        <taxon>Paracoccaceae</taxon>
        <taxon>Pseudooceanicola</taxon>
    </lineage>
</organism>
<dbReference type="Proteomes" id="UP000477911">
    <property type="component" value="Unassembled WGS sequence"/>
</dbReference>
<comment type="caution">
    <text evidence="2">The sequence shown here is derived from an EMBL/GenBank/DDBJ whole genome shotgun (WGS) entry which is preliminary data.</text>
</comment>
<name>A0A6L7G6H4_9RHOB</name>
<gene>
    <name evidence="2" type="ORF">GR170_14200</name>
</gene>
<protein>
    <submittedName>
        <fullName evidence="2">Uncharacterized protein</fullName>
    </submittedName>
</protein>
<feature type="region of interest" description="Disordered" evidence="1">
    <location>
        <begin position="82"/>
        <end position="101"/>
    </location>
</feature>
<dbReference type="PROSITE" id="PS51257">
    <property type="entry name" value="PROKAR_LIPOPROTEIN"/>
    <property type="match status" value="1"/>
</dbReference>
<dbReference type="RefSeq" id="WP_160895121.1">
    <property type="nucleotide sequence ID" value="NZ_WUMU01000016.1"/>
</dbReference>
<evidence type="ECO:0000313" key="2">
    <source>
        <dbReference type="EMBL" id="MXN18996.1"/>
    </source>
</evidence>
<proteinExistence type="predicted"/>
<sequence length="101" mass="10953">MTRFALASLVPVPLLLMACLSGGSWGWAALAWLIVLPGLLDQVLPVPPVAARRAPWLLPGLALFPGPWRRAMAPLLEHWRDPRGRGATLRSPPPPARSLPE</sequence>
<evidence type="ECO:0000313" key="3">
    <source>
        <dbReference type="Proteomes" id="UP000477911"/>
    </source>
</evidence>